<comment type="caution">
    <text evidence="2">The sequence shown here is derived from an EMBL/GenBank/DDBJ whole genome shotgun (WGS) entry which is preliminary data.</text>
</comment>
<feature type="transmembrane region" description="Helical" evidence="1">
    <location>
        <begin position="39"/>
        <end position="56"/>
    </location>
</feature>
<evidence type="ECO:0000313" key="3">
    <source>
        <dbReference type="Proteomes" id="UP001399917"/>
    </source>
</evidence>
<dbReference type="RefSeq" id="WP_344842401.1">
    <property type="nucleotide sequence ID" value="NZ_BAABDF010000001.1"/>
</dbReference>
<organism evidence="2 3">
    <name type="scientific">Celeribacter arenosi</name>
    <dbReference type="NCBI Taxonomy" id="792649"/>
    <lineage>
        <taxon>Bacteria</taxon>
        <taxon>Pseudomonadati</taxon>
        <taxon>Pseudomonadota</taxon>
        <taxon>Alphaproteobacteria</taxon>
        <taxon>Rhodobacterales</taxon>
        <taxon>Roseobacteraceae</taxon>
        <taxon>Celeribacter</taxon>
    </lineage>
</organism>
<dbReference type="InterPro" id="IPR019253">
    <property type="entry name" value="DUF2244_TM"/>
</dbReference>
<keyword evidence="1" id="KW-0472">Membrane</keyword>
<dbReference type="Proteomes" id="UP001399917">
    <property type="component" value="Unassembled WGS sequence"/>
</dbReference>
<dbReference type="EMBL" id="BAABDF010000001">
    <property type="protein sequence ID" value="GAA3854860.1"/>
    <property type="molecule type" value="Genomic_DNA"/>
</dbReference>
<evidence type="ECO:0000256" key="1">
    <source>
        <dbReference type="SAM" id="Phobius"/>
    </source>
</evidence>
<protein>
    <submittedName>
        <fullName evidence="2">DUF2244 domain-containing protein</fullName>
    </submittedName>
</protein>
<evidence type="ECO:0000313" key="2">
    <source>
        <dbReference type="EMBL" id="GAA3854860.1"/>
    </source>
</evidence>
<keyword evidence="1" id="KW-0812">Transmembrane</keyword>
<gene>
    <name evidence="2" type="ORF">GCM10022404_02680</name>
</gene>
<name>A0ABP7JU01_9RHOB</name>
<keyword evidence="1" id="KW-1133">Transmembrane helix</keyword>
<reference evidence="3" key="1">
    <citation type="journal article" date="2019" name="Int. J. Syst. Evol. Microbiol.">
        <title>The Global Catalogue of Microorganisms (GCM) 10K type strain sequencing project: providing services to taxonomists for standard genome sequencing and annotation.</title>
        <authorList>
            <consortium name="The Broad Institute Genomics Platform"/>
            <consortium name="The Broad Institute Genome Sequencing Center for Infectious Disease"/>
            <person name="Wu L."/>
            <person name="Ma J."/>
        </authorList>
    </citation>
    <scope>NUCLEOTIDE SEQUENCE [LARGE SCALE GENOMIC DNA]</scope>
    <source>
        <strain evidence="3">JCM 17190</strain>
    </source>
</reference>
<sequence>MPYRWTPDPTLARESHATPAGKPLCRLDLWPHRSLPSKGFSAAIWVMFVGGMIPLIPFIGTVAFWVLLAFIMVVLAALWTALRRSDRDLLREALVITPQQIDLTHWSAKGAQFTWEANPYWVRLTLHRDAKIENYLTLKGSGDHNKREVELGAFLSPEERKKLHGELARILAQMRGAA</sequence>
<keyword evidence="3" id="KW-1185">Reference proteome</keyword>
<proteinExistence type="predicted"/>
<accession>A0ABP7JU01</accession>
<dbReference type="Pfam" id="PF10003">
    <property type="entry name" value="DUF2244"/>
    <property type="match status" value="1"/>
</dbReference>